<comment type="caution">
    <text evidence="2">The sequence shown here is derived from an EMBL/GenBank/DDBJ whole genome shotgun (WGS) entry which is preliminary data.</text>
</comment>
<name>A0AAW2CH17_9ROSI</name>
<evidence type="ECO:0000313" key="3">
    <source>
        <dbReference type="Proteomes" id="UP001459277"/>
    </source>
</evidence>
<dbReference type="InterPro" id="IPR026960">
    <property type="entry name" value="RVT-Znf"/>
</dbReference>
<dbReference type="Pfam" id="PF13966">
    <property type="entry name" value="zf-RVT"/>
    <property type="match status" value="1"/>
</dbReference>
<gene>
    <name evidence="2" type="ORF">SO802_020371</name>
</gene>
<keyword evidence="3" id="KW-1185">Reference proteome</keyword>
<protein>
    <recommendedName>
        <fullName evidence="1">Reverse transcriptase zinc-binding domain-containing protein</fullName>
    </recommendedName>
</protein>
<evidence type="ECO:0000259" key="1">
    <source>
        <dbReference type="Pfam" id="PF13966"/>
    </source>
</evidence>
<feature type="domain" description="Reverse transcriptase zinc-binding" evidence="1">
    <location>
        <begin position="212"/>
        <end position="283"/>
    </location>
</feature>
<dbReference type="PANTHER" id="PTHR33116">
    <property type="entry name" value="REVERSE TRANSCRIPTASE ZINC-BINDING DOMAIN-CONTAINING PROTEIN-RELATED-RELATED"/>
    <property type="match status" value="1"/>
</dbReference>
<proteinExistence type="predicted"/>
<dbReference type="EMBL" id="JAZDWU010000007">
    <property type="protein sequence ID" value="KAK9995685.1"/>
    <property type="molecule type" value="Genomic_DNA"/>
</dbReference>
<dbReference type="AlphaFoldDB" id="A0AAW2CH17"/>
<accession>A0AAW2CH17</accession>
<dbReference type="Proteomes" id="UP001459277">
    <property type="component" value="Unassembled WGS sequence"/>
</dbReference>
<sequence length="356" mass="40799">METVRLASYSILINGEPRGHITPTRGIKQGDPFSLYLFLLCAKGLSSLLRHAIGSGQLHAIASCQGGVQVSHLLFANNSLLFCKATPGDCQNLLNILALYEVASGQTINRNKTSIFFSRNTKPEMRGVIRQMLGAQVMEDYEKYLGLPMVGGKSKERSVWEVGDGRSIGIRSHKWLPHPSRFKDGADQDLRTAYQVAFRLNHPHSGEHSFASQDQRLWKKLLSLNMPPKVRTFMWRACYNVLPTKSNLAQRKVQIDSKCSFCGKQDETIQHILWEFPFARNVWALVRGKLQKSNFVTEEFFMLARHMVHRLGRNDLEPWAITSWSLWNTRNRFQFKHVRTHPCEILQQAESLLEEY</sequence>
<evidence type="ECO:0000313" key="2">
    <source>
        <dbReference type="EMBL" id="KAK9995685.1"/>
    </source>
</evidence>
<reference evidence="2 3" key="1">
    <citation type="submission" date="2024-01" db="EMBL/GenBank/DDBJ databases">
        <title>A telomere-to-telomere, gap-free genome of sweet tea (Lithocarpus litseifolius).</title>
        <authorList>
            <person name="Zhou J."/>
        </authorList>
    </citation>
    <scope>NUCLEOTIDE SEQUENCE [LARGE SCALE GENOMIC DNA]</scope>
    <source>
        <strain evidence="2">Zhou-2022a</strain>
        <tissue evidence="2">Leaf</tissue>
    </source>
</reference>
<dbReference type="PANTHER" id="PTHR33116:SF86">
    <property type="entry name" value="REVERSE TRANSCRIPTASE DOMAIN-CONTAINING PROTEIN"/>
    <property type="match status" value="1"/>
</dbReference>
<organism evidence="2 3">
    <name type="scientific">Lithocarpus litseifolius</name>
    <dbReference type="NCBI Taxonomy" id="425828"/>
    <lineage>
        <taxon>Eukaryota</taxon>
        <taxon>Viridiplantae</taxon>
        <taxon>Streptophyta</taxon>
        <taxon>Embryophyta</taxon>
        <taxon>Tracheophyta</taxon>
        <taxon>Spermatophyta</taxon>
        <taxon>Magnoliopsida</taxon>
        <taxon>eudicotyledons</taxon>
        <taxon>Gunneridae</taxon>
        <taxon>Pentapetalae</taxon>
        <taxon>rosids</taxon>
        <taxon>fabids</taxon>
        <taxon>Fagales</taxon>
        <taxon>Fagaceae</taxon>
        <taxon>Lithocarpus</taxon>
    </lineage>
</organism>